<dbReference type="OrthoDB" id="721000at2"/>
<keyword evidence="4" id="KW-0812">Transmembrane</keyword>
<keyword evidence="4" id="KW-1134">Transmembrane beta strand</keyword>
<dbReference type="SUPFAM" id="SSF56935">
    <property type="entry name" value="Porins"/>
    <property type="match status" value="1"/>
</dbReference>
<evidence type="ECO:0000256" key="3">
    <source>
        <dbReference type="ARBA" id="ARBA00023237"/>
    </source>
</evidence>
<keyword evidence="3 4" id="KW-0998">Cell outer membrane</keyword>
<name>A0A1W2DWZ6_9SPHI</name>
<accession>A0A1W2DWZ6</accession>
<organism evidence="7 8">
    <name type="scientific">Pedobacter nyackensis</name>
    <dbReference type="NCBI Taxonomy" id="475255"/>
    <lineage>
        <taxon>Bacteria</taxon>
        <taxon>Pseudomonadati</taxon>
        <taxon>Bacteroidota</taxon>
        <taxon>Sphingobacteriia</taxon>
        <taxon>Sphingobacteriales</taxon>
        <taxon>Sphingobacteriaceae</taxon>
        <taxon>Pedobacter</taxon>
    </lineage>
</organism>
<dbReference type="Pfam" id="PF13715">
    <property type="entry name" value="CarbopepD_reg_2"/>
    <property type="match status" value="1"/>
</dbReference>
<evidence type="ECO:0000256" key="1">
    <source>
        <dbReference type="ARBA" id="ARBA00022448"/>
    </source>
</evidence>
<dbReference type="InterPro" id="IPR012910">
    <property type="entry name" value="Plug_dom"/>
</dbReference>
<proteinExistence type="inferred from homology"/>
<sequence>MKIYDRFRAKLWTFNTVQLLRIMRLIIIIITACFLQISAATKAQVISLHEKNASLETIIKKVIDQTNYSFIGDTKLIRQAKPIDIDVQNGSIEKVLSLCFMNQPMNYSITEKTVVIRKKEKQAIVDIKITGVVKDSTGISLPGVSVTVKGAAKGSGIGAVTDGNGKYVLTVPDGTKTLVFSSVGMKSIEVEINGRTIINVTMQALEAKLDDVVIVAFGKQKKTEVVGAVTSIKPADLKIPSSNLTAALAGKLAGVIAYQRSGEPGADNADFFIRGVTTFGYKVSPLILVDGIESTSTDLARLQVDDIASFSIMKDATSTALYGAKGANGVILITTKEGKEGKVNLSVRAENSLSQSTRDVEFADPITYMTLANEASYTRNPLGGYLYQQGKIDNTIRGTDPVAFPTTDWQKMLLKDYTMNQRYNLNVSGGGKVARYFVAGALSQDNGIMKVDPMNNFNSNANLKTYSLRSNVNINLTKTTELITRISGTFDDYRGPINSGTAIYNEIVNANPVRFPARYAATEDTKFVKHIMFGNYGDGEYNNPYASLQKGYKDYSRSTMSAQLQLSQDFSFLTEGLTARAMVNTQRYAFFDVSRLYSPYYYSLGNYDRVNKTYTLRGLNEVASPDISIPVGTEYLGYDEGDKNVSTSFYSEAAINYKRTFSQVHSISGMLIGIAKSSLTGGAGDLQSSLPFRNMGLSGRFTYVYNDRYATEFNFGYNGSERFHESRRFGFFPSAGVAYTISNENFWTPFKKVMPTLKLRATYGLVGNDQIGSPTDRFFYLSNVDMNSGANGAVFGTLTDNRLTGVNITRYANNDITWETAKKFNFGIESNLFNKLGIQVDIYNERRTNILMTRASIPSTMGLSANVRANVGEASSHGADVALDYSQNIGSDIWIKGMANFTYATSKFEVYEEPQYAEKNKSHVGYSLTQNWGYIAERLFIDNNDVAYSPKQNFGTYGAGDIKYRDVNKDGQISTLDQVPIGFPTSPEIVYGFGLSAGYKRFDLSCFFQGLGRESFWIDGVATSPFVNDQGALLKAYADNHWSEENRNIYALWPRLSTTVNVNNTQTSTWLMQNGAFLRLKSLELGYTMPSRITKKAHLSNVRFYLNGTNLLLWSNFKLWDVEMGGNGLGYPVQRVMNFGMLISIN</sequence>
<dbReference type="Gene3D" id="2.170.130.10">
    <property type="entry name" value="TonB-dependent receptor, plug domain"/>
    <property type="match status" value="1"/>
</dbReference>
<dbReference type="Pfam" id="PF07660">
    <property type="entry name" value="STN"/>
    <property type="match status" value="1"/>
</dbReference>
<dbReference type="Pfam" id="PF07715">
    <property type="entry name" value="Plug"/>
    <property type="match status" value="1"/>
</dbReference>
<feature type="domain" description="TonB-dependent receptor plug" evidence="6">
    <location>
        <begin position="222"/>
        <end position="330"/>
    </location>
</feature>
<protein>
    <submittedName>
        <fullName evidence="7">TonB-linked outer membrane protein, SusC/RagA family</fullName>
    </submittedName>
</protein>
<dbReference type="InterPro" id="IPR023996">
    <property type="entry name" value="TonB-dep_OMP_SusC/RagA"/>
</dbReference>
<dbReference type="Gene3D" id="2.60.40.1120">
    <property type="entry name" value="Carboxypeptidase-like, regulatory domain"/>
    <property type="match status" value="1"/>
</dbReference>
<comment type="similarity">
    <text evidence="4">Belongs to the TonB-dependent receptor family.</text>
</comment>
<dbReference type="GO" id="GO:0009279">
    <property type="term" value="C:cell outer membrane"/>
    <property type="evidence" value="ECO:0007669"/>
    <property type="project" value="UniProtKB-SubCell"/>
</dbReference>
<dbReference type="STRING" id="475255.SAMN04488101_108231"/>
<dbReference type="AlphaFoldDB" id="A0A1W2DWZ6"/>
<dbReference type="NCBIfam" id="TIGR04057">
    <property type="entry name" value="SusC_RagA_signa"/>
    <property type="match status" value="1"/>
</dbReference>
<dbReference type="FunFam" id="2.170.130.10:FF:000003">
    <property type="entry name" value="SusC/RagA family TonB-linked outer membrane protein"/>
    <property type="match status" value="1"/>
</dbReference>
<keyword evidence="2 4" id="KW-0472">Membrane</keyword>
<evidence type="ECO:0000259" key="5">
    <source>
        <dbReference type="Pfam" id="PF07660"/>
    </source>
</evidence>
<dbReference type="SUPFAM" id="SSF49464">
    <property type="entry name" value="Carboxypeptidase regulatory domain-like"/>
    <property type="match status" value="1"/>
</dbReference>
<feature type="domain" description="Secretin/TonB short N-terminal" evidence="5">
    <location>
        <begin position="68"/>
        <end position="119"/>
    </location>
</feature>
<dbReference type="Proteomes" id="UP000192678">
    <property type="component" value="Unassembled WGS sequence"/>
</dbReference>
<dbReference type="EMBL" id="FWYB01000008">
    <property type="protein sequence ID" value="SMD01943.1"/>
    <property type="molecule type" value="Genomic_DNA"/>
</dbReference>
<evidence type="ECO:0000313" key="7">
    <source>
        <dbReference type="EMBL" id="SMD01943.1"/>
    </source>
</evidence>
<dbReference type="InterPro" id="IPR008969">
    <property type="entry name" value="CarboxyPept-like_regulatory"/>
</dbReference>
<dbReference type="InterPro" id="IPR023997">
    <property type="entry name" value="TonB-dep_OMP_SusC/RagA_CS"/>
</dbReference>
<reference evidence="7 8" key="1">
    <citation type="submission" date="2017-04" db="EMBL/GenBank/DDBJ databases">
        <authorList>
            <person name="Afonso C.L."/>
            <person name="Miller P.J."/>
            <person name="Scott M.A."/>
            <person name="Spackman E."/>
            <person name="Goraichik I."/>
            <person name="Dimitrov K.M."/>
            <person name="Suarez D.L."/>
            <person name="Swayne D.E."/>
        </authorList>
    </citation>
    <scope>NUCLEOTIDE SEQUENCE [LARGE SCALE GENOMIC DNA]</scope>
    <source>
        <strain evidence="7 8">DSM 19625</strain>
    </source>
</reference>
<dbReference type="NCBIfam" id="TIGR04056">
    <property type="entry name" value="OMP_RagA_SusC"/>
    <property type="match status" value="1"/>
</dbReference>
<comment type="subcellular location">
    <subcellularLocation>
        <location evidence="4">Cell outer membrane</location>
        <topology evidence="4">Multi-pass membrane protein</topology>
    </subcellularLocation>
</comment>
<dbReference type="RefSeq" id="WP_084290343.1">
    <property type="nucleotide sequence ID" value="NZ_FWYB01000008.1"/>
</dbReference>
<dbReference type="PROSITE" id="PS52016">
    <property type="entry name" value="TONB_DEPENDENT_REC_3"/>
    <property type="match status" value="1"/>
</dbReference>
<dbReference type="InterPro" id="IPR037066">
    <property type="entry name" value="Plug_dom_sf"/>
</dbReference>
<keyword evidence="1 4" id="KW-0813">Transport</keyword>
<evidence type="ECO:0000256" key="2">
    <source>
        <dbReference type="ARBA" id="ARBA00023136"/>
    </source>
</evidence>
<evidence type="ECO:0000259" key="6">
    <source>
        <dbReference type="Pfam" id="PF07715"/>
    </source>
</evidence>
<dbReference type="InterPro" id="IPR039426">
    <property type="entry name" value="TonB-dep_rcpt-like"/>
</dbReference>
<evidence type="ECO:0000256" key="4">
    <source>
        <dbReference type="PROSITE-ProRule" id="PRU01360"/>
    </source>
</evidence>
<keyword evidence="8" id="KW-1185">Reference proteome</keyword>
<evidence type="ECO:0000313" key="8">
    <source>
        <dbReference type="Proteomes" id="UP000192678"/>
    </source>
</evidence>
<gene>
    <name evidence="7" type="ORF">SAMN04488101_108231</name>
</gene>
<dbReference type="InterPro" id="IPR011662">
    <property type="entry name" value="Secretin/TonB_short_N"/>
</dbReference>